<dbReference type="InterPro" id="IPR038180">
    <property type="entry name" value="FlgT_N_sf"/>
</dbReference>
<dbReference type="Proteomes" id="UP001155546">
    <property type="component" value="Unassembled WGS sequence"/>
</dbReference>
<sequence length="400" mass="44691">MFYALKNQNSTQTWLNWARVLMLLPVFISFNGIAEQVEVTGTAKIVNGNMDKAREDAINQALNYASLRAGVNFSSQQQISQGALTQDTFSMQRMGAANNIELLSEMVSGDTLTVMLSLYVDDTSQTDQCKAQSLKAAILLPQIEVADRSQLNHGHLFGFNKALTFQFGQLINSQSVTSFARVHADERLDDTNELVNFKGYGIPSWLGEITDSQYILKTKVIDMSTEPYTTSFLGFVDDTPLRQFSFELTLFHGISGEVVWSESFTTNAPWEFERQETVVPNSQRFWSSSYGAAISQQLQQSIISLDNTLNCRPLLGQIIARQGDRIIINLGRKNGVKLGDKFQVVLQKNIPDRLNNMRALVTKNRAEIIIDQVSEDTATAMIENIDAADNIQVHDIAIKL</sequence>
<keyword evidence="4" id="KW-0282">Flagellum</keyword>
<dbReference type="Pfam" id="PF16538">
    <property type="entry name" value="FlgT_C"/>
    <property type="match status" value="1"/>
</dbReference>
<organism evidence="4 5">
    <name type="scientific">Shewanella holmiensis</name>
    <dbReference type="NCBI Taxonomy" id="2952222"/>
    <lineage>
        <taxon>Bacteria</taxon>
        <taxon>Pseudomonadati</taxon>
        <taxon>Pseudomonadota</taxon>
        <taxon>Gammaproteobacteria</taxon>
        <taxon>Alteromonadales</taxon>
        <taxon>Shewanellaceae</taxon>
        <taxon>Shewanella</taxon>
    </lineage>
</organism>
<dbReference type="AlphaFoldDB" id="A0A9X3AVS2"/>
<dbReference type="EMBL" id="JAMTCD010000007">
    <property type="protein sequence ID" value="MCT7941673.1"/>
    <property type="molecule type" value="Genomic_DNA"/>
</dbReference>
<keyword evidence="4" id="KW-0969">Cilium</keyword>
<dbReference type="Gene3D" id="2.40.10.410">
    <property type="entry name" value="FlgT, C-terminal domain"/>
    <property type="match status" value="1"/>
</dbReference>
<dbReference type="InterPro" id="IPR038165">
    <property type="entry name" value="FlgT_C_sf"/>
</dbReference>
<protein>
    <submittedName>
        <fullName evidence="4">Flagellar assembly protein FlgT</fullName>
    </submittedName>
</protein>
<evidence type="ECO:0000259" key="1">
    <source>
        <dbReference type="Pfam" id="PF16538"/>
    </source>
</evidence>
<dbReference type="Pfam" id="PF16548">
    <property type="entry name" value="FlgT_N"/>
    <property type="match status" value="1"/>
</dbReference>
<feature type="domain" description="Flagellar assembly protein T N-terminal" evidence="3">
    <location>
        <begin position="36"/>
        <end position="117"/>
    </location>
</feature>
<evidence type="ECO:0000259" key="2">
    <source>
        <dbReference type="Pfam" id="PF16539"/>
    </source>
</evidence>
<keyword evidence="4" id="KW-0966">Cell projection</keyword>
<evidence type="ECO:0000313" key="4">
    <source>
        <dbReference type="EMBL" id="MCT7941673.1"/>
    </source>
</evidence>
<gene>
    <name evidence="4" type="ORF">NE535_07660</name>
</gene>
<dbReference type="Gene3D" id="3.30.1660.40">
    <property type="entry name" value="FlgT, N-terminal domain"/>
    <property type="match status" value="1"/>
</dbReference>
<dbReference type="InterPro" id="IPR032386">
    <property type="entry name" value="FlgT_M"/>
</dbReference>
<dbReference type="InterPro" id="IPR032370">
    <property type="entry name" value="FlgT_N"/>
</dbReference>
<dbReference type="Pfam" id="PF16539">
    <property type="entry name" value="FlgT_M"/>
    <property type="match status" value="1"/>
</dbReference>
<comment type="caution">
    <text evidence="4">The sequence shown here is derived from an EMBL/GenBank/DDBJ whole genome shotgun (WGS) entry which is preliminary data.</text>
</comment>
<dbReference type="Gene3D" id="3.40.50.10610">
    <property type="entry name" value="ABC-type transport auxiliary lipoprotein component"/>
    <property type="match status" value="1"/>
</dbReference>
<evidence type="ECO:0000313" key="5">
    <source>
        <dbReference type="Proteomes" id="UP001155546"/>
    </source>
</evidence>
<name>A0A9X3AVS2_9GAMM</name>
<reference evidence="4" key="1">
    <citation type="journal article" date="2023" name="Int. J. Syst. Evol. Microbiol.">
        <title>&lt;i&gt;Shewanella septentrionalis&lt;/i&gt; sp. nov. and &lt;i&gt;Shewanella holmiensis&lt;/i&gt; sp. nov., isolated from Baltic Sea water and sediments.</title>
        <authorList>
            <person name="Martin-Rodriguez A.J."/>
            <person name="Thorell K."/>
            <person name="Joffre E."/>
            <person name="Jensie-Markopoulos S."/>
            <person name="Moore E.R.B."/>
            <person name="Sjoling A."/>
        </authorList>
    </citation>
    <scope>NUCLEOTIDE SEQUENCE</scope>
    <source>
        <strain evidence="4">SP1S2-7</strain>
    </source>
</reference>
<dbReference type="InterPro" id="IPR032388">
    <property type="entry name" value="FlgT_C"/>
</dbReference>
<keyword evidence="5" id="KW-1185">Reference proteome</keyword>
<evidence type="ECO:0000259" key="3">
    <source>
        <dbReference type="Pfam" id="PF16548"/>
    </source>
</evidence>
<proteinExistence type="predicted"/>
<accession>A0A9X3AVS2</accession>
<dbReference type="RefSeq" id="WP_261298059.1">
    <property type="nucleotide sequence ID" value="NZ_JAMTCD010000007.1"/>
</dbReference>
<feature type="domain" description="Flagellar assembly protein T middle" evidence="2">
    <location>
        <begin position="128"/>
        <end position="278"/>
    </location>
</feature>
<feature type="domain" description="Flagellar assembly protein T C-terminal" evidence="1">
    <location>
        <begin position="323"/>
        <end position="399"/>
    </location>
</feature>